<reference evidence="4 5" key="1">
    <citation type="submission" date="2020-12" db="EMBL/GenBank/DDBJ databases">
        <title>Whole genome sequences of gut porcine anaerobes.</title>
        <authorList>
            <person name="Kubasova T."/>
            <person name="Jahodarova E."/>
            <person name="Rychlik I."/>
        </authorList>
    </citation>
    <scope>NUCLEOTIDE SEQUENCE [LARGE SCALE GENOMIC DNA]</scope>
    <source>
        <strain evidence="4 5">An867</strain>
    </source>
</reference>
<dbReference type="Gene3D" id="3.40.50.720">
    <property type="entry name" value="NAD(P)-binding Rossmann-like Domain"/>
    <property type="match status" value="1"/>
</dbReference>
<dbReference type="InterPro" id="IPR036291">
    <property type="entry name" value="NAD(P)-bd_dom_sf"/>
</dbReference>
<evidence type="ECO:0000256" key="1">
    <source>
        <dbReference type="ARBA" id="ARBA00023002"/>
    </source>
</evidence>
<dbReference type="InterPro" id="IPR055170">
    <property type="entry name" value="GFO_IDH_MocA-like_dom"/>
</dbReference>
<dbReference type="Pfam" id="PF22725">
    <property type="entry name" value="GFO_IDH_MocA_C3"/>
    <property type="match status" value="1"/>
</dbReference>
<evidence type="ECO:0000259" key="3">
    <source>
        <dbReference type="Pfam" id="PF22725"/>
    </source>
</evidence>
<keyword evidence="1" id="KW-0560">Oxidoreductase</keyword>
<dbReference type="SUPFAM" id="SSF55347">
    <property type="entry name" value="Glyceraldehyde-3-phosphate dehydrogenase-like, C-terminal domain"/>
    <property type="match status" value="1"/>
</dbReference>
<keyword evidence="5" id="KW-1185">Reference proteome</keyword>
<gene>
    <name evidence="4" type="ORF">JQM67_10795</name>
</gene>
<evidence type="ECO:0000313" key="5">
    <source>
        <dbReference type="Proteomes" id="UP001299220"/>
    </source>
</evidence>
<dbReference type="Proteomes" id="UP001299220">
    <property type="component" value="Unassembled WGS sequence"/>
</dbReference>
<dbReference type="Gene3D" id="3.30.360.10">
    <property type="entry name" value="Dihydrodipicolinate Reductase, domain 2"/>
    <property type="match status" value="1"/>
</dbReference>
<proteinExistence type="predicted"/>
<dbReference type="SUPFAM" id="SSF51735">
    <property type="entry name" value="NAD(P)-binding Rossmann-fold domains"/>
    <property type="match status" value="1"/>
</dbReference>
<dbReference type="InterPro" id="IPR050463">
    <property type="entry name" value="Gfo/Idh/MocA_oxidrdct_glycsds"/>
</dbReference>
<dbReference type="RefSeq" id="WP_235324112.1">
    <property type="nucleotide sequence ID" value="NZ_JAFBIT010000003.1"/>
</dbReference>
<feature type="domain" description="GFO/IDH/MocA-like oxidoreductase" evidence="3">
    <location>
        <begin position="143"/>
        <end position="279"/>
    </location>
</feature>
<organism evidence="4 5">
    <name type="scientific">Anaeromassilibacillus senegalensis</name>
    <dbReference type="NCBI Taxonomy" id="1673717"/>
    <lineage>
        <taxon>Bacteria</taxon>
        <taxon>Bacillati</taxon>
        <taxon>Bacillota</taxon>
        <taxon>Clostridia</taxon>
        <taxon>Eubacteriales</taxon>
        <taxon>Acutalibacteraceae</taxon>
        <taxon>Anaeromassilibacillus</taxon>
    </lineage>
</organism>
<dbReference type="PANTHER" id="PTHR43818:SF11">
    <property type="entry name" value="BCDNA.GH03377"/>
    <property type="match status" value="1"/>
</dbReference>
<protein>
    <submittedName>
        <fullName evidence="4">Gfo/Idh/MocA family oxidoreductase</fullName>
    </submittedName>
</protein>
<feature type="domain" description="Gfo/Idh/MocA-like oxidoreductase N-terminal" evidence="2">
    <location>
        <begin position="5"/>
        <end position="131"/>
    </location>
</feature>
<comment type="caution">
    <text evidence="4">The sequence shown here is derived from an EMBL/GenBank/DDBJ whole genome shotgun (WGS) entry which is preliminary data.</text>
</comment>
<dbReference type="InterPro" id="IPR000683">
    <property type="entry name" value="Gfo/Idh/MocA-like_OxRdtase_N"/>
</dbReference>
<accession>A0ABS9CQ38</accession>
<evidence type="ECO:0000313" key="4">
    <source>
        <dbReference type="EMBL" id="MCF2653088.1"/>
    </source>
</evidence>
<name>A0ABS9CQ38_9FIRM</name>
<dbReference type="Pfam" id="PF01408">
    <property type="entry name" value="GFO_IDH_MocA"/>
    <property type="match status" value="1"/>
</dbReference>
<sequence length="401" mass="44348">MTKPVRVAMIGVGAISGIYLQNITKTFREIALVGVCDLIPERAEKGAQYVREAREQGADVAEPKIYKDMYEAFNDPEVEVILNLTRPYEHYEVTKQALLHGKHVYSEKPLAVDMDEANELVSLAEEKHLRLGGAPDTFMGAGIQTARRIIDSGMIGEVVGASCAMVCHGHETWHPDPEFYYKRGGGPMMDMGPYYVTALVQLLGEVKGVMGMTKRSFDRRVITSAPHCGEIIDVDVDTYLAGNLLFSSGAIAQIFTTFDVYYSPAAQARFEVYGTEGTLIVPDPNTFGGPLRLLRPEDQAAPKTDPALTNRPQPGIYDGYKEIPLMFDYAENSRALGLADMCKALRTGRGFRANVQQQHHVLEILTSFTKSCESGAFVPLKTHYERTAPMQHNPIHGILDD</sequence>
<dbReference type="EMBL" id="JAFBIT010000003">
    <property type="protein sequence ID" value="MCF2653088.1"/>
    <property type="molecule type" value="Genomic_DNA"/>
</dbReference>
<dbReference type="PANTHER" id="PTHR43818">
    <property type="entry name" value="BCDNA.GH03377"/>
    <property type="match status" value="1"/>
</dbReference>
<evidence type="ECO:0000259" key="2">
    <source>
        <dbReference type="Pfam" id="PF01408"/>
    </source>
</evidence>